<dbReference type="CDD" id="cd03221">
    <property type="entry name" value="ABCF_EF-3"/>
    <property type="match status" value="1"/>
</dbReference>
<dbReference type="GO" id="GO:0005524">
    <property type="term" value="F:ATP binding"/>
    <property type="evidence" value="ECO:0007669"/>
    <property type="project" value="UniProtKB-KW"/>
</dbReference>
<dbReference type="EMBL" id="DQID01000269">
    <property type="protein sequence ID" value="HCT15183.1"/>
    <property type="molecule type" value="Genomic_DNA"/>
</dbReference>
<dbReference type="GO" id="GO:0016887">
    <property type="term" value="F:ATP hydrolysis activity"/>
    <property type="evidence" value="ECO:0007669"/>
    <property type="project" value="InterPro"/>
</dbReference>
<dbReference type="InterPro" id="IPR017871">
    <property type="entry name" value="ABC_transporter-like_CS"/>
</dbReference>
<protein>
    <submittedName>
        <fullName evidence="5">Tylosin resistance protein TlrC</fullName>
    </submittedName>
</protein>
<dbReference type="PANTHER" id="PTHR19211">
    <property type="entry name" value="ATP-BINDING TRANSPORT PROTEIN-RELATED"/>
    <property type="match status" value="1"/>
</dbReference>
<dbReference type="AlphaFoldDB" id="A0A3D4T0Z6"/>
<dbReference type="Proteomes" id="UP000261739">
    <property type="component" value="Unassembled WGS sequence"/>
</dbReference>
<dbReference type="PROSITE" id="PS50893">
    <property type="entry name" value="ABC_TRANSPORTER_2"/>
    <property type="match status" value="2"/>
</dbReference>
<organism evidence="5 6">
    <name type="scientific">Corynebacterium nuruki</name>
    <dbReference type="NCBI Taxonomy" id="1032851"/>
    <lineage>
        <taxon>Bacteria</taxon>
        <taxon>Bacillati</taxon>
        <taxon>Actinomycetota</taxon>
        <taxon>Actinomycetes</taxon>
        <taxon>Mycobacteriales</taxon>
        <taxon>Corynebacteriaceae</taxon>
        <taxon>Corynebacterium</taxon>
    </lineage>
</organism>
<sequence>MSRQPFTASLRELTVCFADRTVLDRVDLVIGPQDRIAVIGDNGSGKSTLLSVLAGTVPLSSGERETDLPGGLAIAEQHPVFPADATVDQAIDHLLTDMRERERRITEVTETLTSASATDLAQLLELLARLTDQFESRGGFTLDHRLDVGLHQLGLGALDRSRPVAELSGGERARLALATALCSGADLLLLDEPTNDLDDEAVHWLERQLDAHRGALIVVSHDRAFLDRFARDIIEIRDGRLHRYGDGYPGYLRAREAERLRVRREYDRWRAELSRAEKLVASNAVISSAIPRGQDKPGFGHGAFRARSADHGVTGRIRQAKARIDQLQTAPAEVPTDRLSFTPDMDGSDVASADTSTPLVTVLPGRLNLPGGVPPLDLGTTLELSPGDRWLVTGPNGAGKSTLLRVLAGELDTCLRSASAGLRVSWLRQSVSSVPQGTVIEAFAHATRMYLEDAEPRLGKLGLFSPADLVRRVSELSVGQRRRLELAVAVTAPGDLLLLDEPTNHLTPDLVEQLEAALTDFPGAVVTVTHDRRWLENSRAQGVQRELHVTAGKVGVAR</sequence>
<gene>
    <name evidence="5" type="ORF">DIW82_10485</name>
</gene>
<dbReference type="Gene3D" id="3.40.50.300">
    <property type="entry name" value="P-loop containing nucleotide triphosphate hydrolases"/>
    <property type="match status" value="2"/>
</dbReference>
<reference evidence="5 6" key="1">
    <citation type="journal article" date="2018" name="Nat. Biotechnol.">
        <title>A standardized bacterial taxonomy based on genome phylogeny substantially revises the tree of life.</title>
        <authorList>
            <person name="Parks D.H."/>
            <person name="Chuvochina M."/>
            <person name="Waite D.W."/>
            <person name="Rinke C."/>
            <person name="Skarshewski A."/>
            <person name="Chaumeil P.A."/>
            <person name="Hugenholtz P."/>
        </authorList>
    </citation>
    <scope>NUCLEOTIDE SEQUENCE [LARGE SCALE GENOMIC DNA]</scope>
    <source>
        <strain evidence="5">UBA11247</strain>
    </source>
</reference>
<name>A0A3D4T0Z6_9CORY</name>
<keyword evidence="2" id="KW-0547">Nucleotide-binding</keyword>
<evidence type="ECO:0000313" key="5">
    <source>
        <dbReference type="EMBL" id="HCT15183.1"/>
    </source>
</evidence>
<dbReference type="InterPro" id="IPR027417">
    <property type="entry name" value="P-loop_NTPase"/>
</dbReference>
<feature type="domain" description="ABC transporter" evidence="4">
    <location>
        <begin position="345"/>
        <end position="556"/>
    </location>
</feature>
<comment type="caution">
    <text evidence="5">The sequence shown here is derived from an EMBL/GenBank/DDBJ whole genome shotgun (WGS) entry which is preliminary data.</text>
</comment>
<evidence type="ECO:0000313" key="6">
    <source>
        <dbReference type="Proteomes" id="UP000261739"/>
    </source>
</evidence>
<dbReference type="SUPFAM" id="SSF52540">
    <property type="entry name" value="P-loop containing nucleoside triphosphate hydrolases"/>
    <property type="match status" value="2"/>
</dbReference>
<evidence type="ECO:0000256" key="1">
    <source>
        <dbReference type="ARBA" id="ARBA00022737"/>
    </source>
</evidence>
<dbReference type="InterPro" id="IPR003593">
    <property type="entry name" value="AAA+_ATPase"/>
</dbReference>
<dbReference type="RefSeq" id="WP_273052426.1">
    <property type="nucleotide sequence ID" value="NZ_DAITTW010000028.1"/>
</dbReference>
<dbReference type="InterPro" id="IPR003439">
    <property type="entry name" value="ABC_transporter-like_ATP-bd"/>
</dbReference>
<evidence type="ECO:0000259" key="4">
    <source>
        <dbReference type="PROSITE" id="PS50893"/>
    </source>
</evidence>
<dbReference type="PANTHER" id="PTHR19211:SF14">
    <property type="entry name" value="ATP-BINDING CASSETTE SUB-FAMILY F MEMBER 1"/>
    <property type="match status" value="1"/>
</dbReference>
<keyword evidence="3" id="KW-0067">ATP-binding</keyword>
<feature type="domain" description="ABC transporter" evidence="4">
    <location>
        <begin position="8"/>
        <end position="263"/>
    </location>
</feature>
<evidence type="ECO:0000256" key="3">
    <source>
        <dbReference type="ARBA" id="ARBA00022840"/>
    </source>
</evidence>
<dbReference type="FunFam" id="3.40.50.300:FF:000011">
    <property type="entry name" value="Putative ABC transporter ATP-binding component"/>
    <property type="match status" value="1"/>
</dbReference>
<keyword evidence="1" id="KW-0677">Repeat</keyword>
<accession>A0A3D4T0Z6</accession>
<dbReference type="PROSITE" id="PS00211">
    <property type="entry name" value="ABC_TRANSPORTER_1"/>
    <property type="match status" value="2"/>
</dbReference>
<proteinExistence type="predicted"/>
<evidence type="ECO:0000256" key="2">
    <source>
        <dbReference type="ARBA" id="ARBA00022741"/>
    </source>
</evidence>
<dbReference type="Pfam" id="PF00005">
    <property type="entry name" value="ABC_tran"/>
    <property type="match status" value="2"/>
</dbReference>
<dbReference type="SMART" id="SM00382">
    <property type="entry name" value="AAA"/>
    <property type="match status" value="2"/>
</dbReference>
<dbReference type="InterPro" id="IPR050611">
    <property type="entry name" value="ABCF"/>
</dbReference>